<keyword evidence="1" id="KW-0812">Transmembrane</keyword>
<comment type="caution">
    <text evidence="2">The sequence shown here is derived from an EMBL/GenBank/DDBJ whole genome shotgun (WGS) entry which is preliminary data.</text>
</comment>
<proteinExistence type="predicted"/>
<organism evidence="2 3">
    <name type="scientific">Caerostris extrusa</name>
    <name type="common">Bark spider</name>
    <name type="synonym">Caerostris bankana</name>
    <dbReference type="NCBI Taxonomy" id="172846"/>
    <lineage>
        <taxon>Eukaryota</taxon>
        <taxon>Metazoa</taxon>
        <taxon>Ecdysozoa</taxon>
        <taxon>Arthropoda</taxon>
        <taxon>Chelicerata</taxon>
        <taxon>Arachnida</taxon>
        <taxon>Araneae</taxon>
        <taxon>Araneomorphae</taxon>
        <taxon>Entelegynae</taxon>
        <taxon>Araneoidea</taxon>
        <taxon>Araneidae</taxon>
        <taxon>Caerostris</taxon>
    </lineage>
</organism>
<name>A0AAV4N2B8_CAEEX</name>
<feature type="transmembrane region" description="Helical" evidence="1">
    <location>
        <begin position="7"/>
        <end position="25"/>
    </location>
</feature>
<evidence type="ECO:0000313" key="2">
    <source>
        <dbReference type="EMBL" id="GIX78955.1"/>
    </source>
</evidence>
<evidence type="ECO:0000313" key="3">
    <source>
        <dbReference type="Proteomes" id="UP001054945"/>
    </source>
</evidence>
<reference evidence="2 3" key="1">
    <citation type="submission" date="2021-06" db="EMBL/GenBank/DDBJ databases">
        <title>Caerostris extrusa draft genome.</title>
        <authorList>
            <person name="Kono N."/>
            <person name="Arakawa K."/>
        </authorList>
    </citation>
    <scope>NUCLEOTIDE SEQUENCE [LARGE SCALE GENOMIC DNA]</scope>
</reference>
<keyword evidence="1" id="KW-0472">Membrane</keyword>
<dbReference type="EMBL" id="BPLR01020452">
    <property type="protein sequence ID" value="GIX78955.1"/>
    <property type="molecule type" value="Genomic_DNA"/>
</dbReference>
<evidence type="ECO:0000256" key="1">
    <source>
        <dbReference type="SAM" id="Phobius"/>
    </source>
</evidence>
<dbReference type="AlphaFoldDB" id="A0AAV4N2B8"/>
<gene>
    <name evidence="2" type="ORF">CEXT_547601</name>
</gene>
<feature type="transmembrane region" description="Helical" evidence="1">
    <location>
        <begin position="31"/>
        <end position="52"/>
    </location>
</feature>
<keyword evidence="1" id="KW-1133">Transmembrane helix</keyword>
<keyword evidence="3" id="KW-1185">Reference proteome</keyword>
<protein>
    <submittedName>
        <fullName evidence="2">Uncharacterized protein</fullName>
    </submittedName>
</protein>
<dbReference type="Proteomes" id="UP001054945">
    <property type="component" value="Unassembled WGS sequence"/>
</dbReference>
<sequence length="101" mass="11472">MRHHVDIFLLGSPPEAFFIFLLVEIQTDGYLILFCASMCASVGCALMNPHALGAESRGRKHHTSHGLKRSHQAFRELRGKALLDRVILTQNKGRYPSFQFY</sequence>
<accession>A0AAV4N2B8</accession>